<dbReference type="PANTHER" id="PTHR11203">
    <property type="entry name" value="CLEAVAGE AND POLYADENYLATION SPECIFICITY FACTOR FAMILY MEMBER"/>
    <property type="match status" value="1"/>
</dbReference>
<dbReference type="GO" id="GO:0004521">
    <property type="term" value="F:RNA endonuclease activity"/>
    <property type="evidence" value="ECO:0007669"/>
    <property type="project" value="TreeGrafter"/>
</dbReference>
<comment type="caution">
    <text evidence="1">The sequence shown here is derived from an EMBL/GenBank/DDBJ whole genome shotgun (WGS) entry which is preliminary data.</text>
</comment>
<evidence type="ECO:0000313" key="2">
    <source>
        <dbReference type="Proteomes" id="UP001193501"/>
    </source>
</evidence>
<dbReference type="InterPro" id="IPR026360">
    <property type="entry name" value="Xnuc_lig_assoc"/>
</dbReference>
<dbReference type="Gene3D" id="3.60.15.10">
    <property type="entry name" value="Ribonuclease Z/Hydroxyacylglutathione hydrolase-like"/>
    <property type="match status" value="1"/>
</dbReference>
<name>A0AAE4Y882_9RHOB</name>
<dbReference type="SUPFAM" id="SSF56281">
    <property type="entry name" value="Metallo-hydrolase/oxidoreductase"/>
    <property type="match status" value="1"/>
</dbReference>
<keyword evidence="1" id="KW-0378">Hydrolase</keyword>
<keyword evidence="2" id="KW-1185">Reference proteome</keyword>
<organism evidence="1 2">
    <name type="scientific">Stagnihabitans tardus</name>
    <dbReference type="NCBI Taxonomy" id="2699202"/>
    <lineage>
        <taxon>Bacteria</taxon>
        <taxon>Pseudomonadati</taxon>
        <taxon>Pseudomonadota</taxon>
        <taxon>Alphaproteobacteria</taxon>
        <taxon>Rhodobacterales</taxon>
        <taxon>Paracoccaceae</taxon>
        <taxon>Stagnihabitans</taxon>
    </lineage>
</organism>
<dbReference type="InterPro" id="IPR050698">
    <property type="entry name" value="MBL"/>
</dbReference>
<dbReference type="GO" id="GO:0016874">
    <property type="term" value="F:ligase activity"/>
    <property type="evidence" value="ECO:0007669"/>
    <property type="project" value="UniProtKB-KW"/>
</dbReference>
<keyword evidence="1" id="KW-0269">Exonuclease</keyword>
<evidence type="ECO:0000313" key="1">
    <source>
        <dbReference type="EMBL" id="NBZ87024.1"/>
    </source>
</evidence>
<keyword evidence="1" id="KW-0436">Ligase</keyword>
<proteinExistence type="predicted"/>
<dbReference type="RefSeq" id="WP_168773832.1">
    <property type="nucleotide sequence ID" value="NZ_JAABNR010000004.1"/>
</dbReference>
<protein>
    <submittedName>
        <fullName evidence="1">Ligase-associated DNA damage response exonuclease</fullName>
        <ecNumber evidence="1">3.1.-.-</ecNumber>
    </submittedName>
</protein>
<dbReference type="PANTHER" id="PTHR11203:SF49">
    <property type="entry name" value="BLL1145 PROTEIN"/>
    <property type="match status" value="1"/>
</dbReference>
<dbReference type="EC" id="3.1.-.-" evidence="1"/>
<gene>
    <name evidence="1" type="ORF">GV832_05475</name>
</gene>
<dbReference type="InterPro" id="IPR036866">
    <property type="entry name" value="RibonucZ/Hydroxyglut_hydro"/>
</dbReference>
<dbReference type="GO" id="GO:0004527">
    <property type="term" value="F:exonuclease activity"/>
    <property type="evidence" value="ECO:0007669"/>
    <property type="project" value="UniProtKB-KW"/>
</dbReference>
<sequence length="311" mass="33058">MDLIERRPEGLYCPAGDFWIDPMRAVPRALVTHGHSDHAARGMGAYLCTTGTLPVIRHRLGKITAEAMAYGERRQIGAVTVSFHPAGHVPGSAQIRVERGGEVWVAAGDYKVEGDALCEAFEPVPCDTFLTETTFGLPIFTWAPEAEVLTAMRDWWAGNAAEGVTSVVLAYSFGKAQRILAGLAGLDLPGPLACHPTVEAVTEVLRAAGYALPATGEVSPGALVIATPQGMASDWALSLGLHRVAAASGWMALAARRKGVDRAFVLSDHADFPGLNAAVEATGAGRVICLHGYREAFALWLRGRGYEAEAW</sequence>
<accession>A0AAE4Y882</accession>
<reference evidence="1" key="1">
    <citation type="submission" date="2020-01" db="EMBL/GenBank/DDBJ databases">
        <authorList>
            <person name="Chen W.-M."/>
        </authorList>
    </citation>
    <scope>NUCLEOTIDE SEQUENCE</scope>
    <source>
        <strain evidence="1">CYK-10</strain>
    </source>
</reference>
<dbReference type="EMBL" id="JAABNR010000004">
    <property type="protein sequence ID" value="NBZ87024.1"/>
    <property type="molecule type" value="Genomic_DNA"/>
</dbReference>
<dbReference type="Proteomes" id="UP001193501">
    <property type="component" value="Unassembled WGS sequence"/>
</dbReference>
<dbReference type="NCBIfam" id="TIGR04122">
    <property type="entry name" value="Xnuc_lig_assoc"/>
    <property type="match status" value="1"/>
</dbReference>
<keyword evidence="1" id="KW-0540">Nuclease</keyword>
<dbReference type="AlphaFoldDB" id="A0AAE4Y882"/>